<proteinExistence type="inferred from homology"/>
<dbReference type="Proteomes" id="UP000000343">
    <property type="component" value="Chromosome"/>
</dbReference>
<dbReference type="InterPro" id="IPR001547">
    <property type="entry name" value="Glyco_hydro_5"/>
</dbReference>
<evidence type="ECO:0000256" key="1">
    <source>
        <dbReference type="ARBA" id="ARBA00022801"/>
    </source>
</evidence>
<sequence length="348" mass="37456">MAEENVSTKAAALKATLNVKGRFLYDRQGNKVVLRGVDYQALDQWKYPGIDYLDEVLQTGANAIRIPWYKVYPTKGRGAFTIGNLTNLIDRCVAAKVIPIVEFADFTSNAKMSLLSTVVTPWWTSTGDQTQNGVFAALKARESCLILNLANELGDYRWAEGETPAAALSTYKTDYEKAIKAMRTAGYTCPLMIDAPDSGTSSEAFTTSGTGAALVASDPLKNVLLSAHAYWAGFDGRPGVQAAIAADLPIVIGEVANKEGDPPGNLPIYDLDGTNENTPTTTGFTYQSFLTTLLADQVGWLAWSWFPDDVDARNMSSDGSFAGLTTYGTDIVNNPTYGLKATAVRVAP</sequence>
<protein>
    <submittedName>
        <fullName evidence="5">Mannan endo-1,4-beta-mannosidase</fullName>
    </submittedName>
</protein>
<evidence type="ECO:0000259" key="4">
    <source>
        <dbReference type="Pfam" id="PF00150"/>
    </source>
</evidence>
<dbReference type="GO" id="GO:0000272">
    <property type="term" value="P:polysaccharide catabolic process"/>
    <property type="evidence" value="ECO:0007669"/>
    <property type="project" value="InterPro"/>
</dbReference>
<dbReference type="AlphaFoldDB" id="E8WVG6"/>
<dbReference type="InterPro" id="IPR017853">
    <property type="entry name" value="GH"/>
</dbReference>
<feature type="domain" description="Glycoside hydrolase family 5" evidence="4">
    <location>
        <begin position="26"/>
        <end position="305"/>
    </location>
</feature>
<accession>E8WVG6</accession>
<dbReference type="Pfam" id="PF00150">
    <property type="entry name" value="Cellulase"/>
    <property type="match status" value="1"/>
</dbReference>
<gene>
    <name evidence="5" type="ordered locus">AciX9_1354</name>
</gene>
<evidence type="ECO:0000256" key="3">
    <source>
        <dbReference type="RuleBase" id="RU361153"/>
    </source>
</evidence>
<dbReference type="OrthoDB" id="220114at2"/>
<keyword evidence="1 3" id="KW-0378">Hydrolase</keyword>
<dbReference type="PaxDb" id="1198114-AciX9_1354"/>
<organism evidence="6">
    <name type="scientific">Granulicella tundricola (strain ATCC BAA-1859 / DSM 23138 / MP5ACTX9)</name>
    <dbReference type="NCBI Taxonomy" id="1198114"/>
    <lineage>
        <taxon>Bacteria</taxon>
        <taxon>Pseudomonadati</taxon>
        <taxon>Acidobacteriota</taxon>
        <taxon>Terriglobia</taxon>
        <taxon>Terriglobales</taxon>
        <taxon>Acidobacteriaceae</taxon>
        <taxon>Granulicella</taxon>
    </lineage>
</organism>
<dbReference type="GO" id="GO:0004553">
    <property type="term" value="F:hydrolase activity, hydrolyzing O-glycosyl compounds"/>
    <property type="evidence" value="ECO:0007669"/>
    <property type="project" value="InterPro"/>
</dbReference>
<dbReference type="EMBL" id="CP002480">
    <property type="protein sequence ID" value="ADW68414.1"/>
    <property type="molecule type" value="Genomic_DNA"/>
</dbReference>
<dbReference type="HOGENOM" id="CLU_018488_2_1_0"/>
<dbReference type="SUPFAM" id="SSF51445">
    <property type="entry name" value="(Trans)glycosidases"/>
    <property type="match status" value="1"/>
</dbReference>
<name>E8WVG6_GRATM</name>
<dbReference type="STRING" id="1198114.AciX9_1354"/>
<keyword evidence="2 3" id="KW-0326">Glycosidase</keyword>
<evidence type="ECO:0000256" key="2">
    <source>
        <dbReference type="ARBA" id="ARBA00023295"/>
    </source>
</evidence>
<evidence type="ECO:0000313" key="5">
    <source>
        <dbReference type="EMBL" id="ADW68414.1"/>
    </source>
</evidence>
<evidence type="ECO:0000313" key="6">
    <source>
        <dbReference type="Proteomes" id="UP000000343"/>
    </source>
</evidence>
<reference evidence="6" key="1">
    <citation type="submission" date="2011-01" db="EMBL/GenBank/DDBJ databases">
        <title>Complete sequence of chromosome of Acidobacterium sp. MP5ACTX9.</title>
        <authorList>
            <consortium name="US DOE Joint Genome Institute"/>
            <person name="Lucas S."/>
            <person name="Copeland A."/>
            <person name="Lapidus A."/>
            <person name="Cheng J.-F."/>
            <person name="Goodwin L."/>
            <person name="Pitluck S."/>
            <person name="Teshima H."/>
            <person name="Detter J.C."/>
            <person name="Han C."/>
            <person name="Tapia R."/>
            <person name="Land M."/>
            <person name="Hauser L."/>
            <person name="Kyrpides N."/>
            <person name="Ivanova N."/>
            <person name="Ovchinnikova G."/>
            <person name="Pagani I."/>
            <person name="Rawat S.R."/>
            <person name="Mannisto M."/>
            <person name="Haggblom M.M."/>
            <person name="Woyke T."/>
        </authorList>
    </citation>
    <scope>NUCLEOTIDE SEQUENCE [LARGE SCALE GENOMIC DNA]</scope>
    <source>
        <strain evidence="6">MP5ACTX9</strain>
    </source>
</reference>
<comment type="similarity">
    <text evidence="3">Belongs to the glycosyl hydrolase 5 (cellulase A) family.</text>
</comment>
<dbReference type="eggNOG" id="COG2730">
    <property type="taxonomic scope" value="Bacteria"/>
</dbReference>
<dbReference type="KEGG" id="acm:AciX9_1354"/>
<dbReference type="Gene3D" id="3.20.20.80">
    <property type="entry name" value="Glycosidases"/>
    <property type="match status" value="1"/>
</dbReference>
<dbReference type="RefSeq" id="WP_013579737.1">
    <property type="nucleotide sequence ID" value="NC_015064.1"/>
</dbReference>
<keyword evidence="6" id="KW-1185">Reference proteome</keyword>